<keyword evidence="6" id="KW-0675">Receptor</keyword>
<dbReference type="FunFam" id="1.20.1070.10:FF:000390">
    <property type="entry name" value="Novopsin-1"/>
    <property type="match status" value="1"/>
</dbReference>
<feature type="transmembrane region" description="Helical" evidence="8">
    <location>
        <begin position="269"/>
        <end position="291"/>
    </location>
</feature>
<dbReference type="AlphaFoldDB" id="A0AAV6FZQ1"/>
<keyword evidence="2 8" id="KW-0812">Transmembrane</keyword>
<evidence type="ECO:0000259" key="9">
    <source>
        <dbReference type="PROSITE" id="PS50262"/>
    </source>
</evidence>
<accession>A0AAV6FZQ1</accession>
<dbReference type="GO" id="GO:0016020">
    <property type="term" value="C:membrane"/>
    <property type="evidence" value="ECO:0007669"/>
    <property type="project" value="UniProtKB-SubCell"/>
</dbReference>
<feature type="transmembrane region" description="Helical" evidence="8">
    <location>
        <begin position="83"/>
        <end position="100"/>
    </location>
</feature>
<sequence length="427" mass="48598">MNSFITRKGPDFTMSVEIPVKIVNIPWRNNNLTTVETEPPLSEQAELFIGVYLMVIGCLSWLGNCVVIFVLYKQRASLQPTDYLTFNLAISDACISVFGYSRGIIEIFNIFRDDGFIIKWIWTCQVDGFFTLLFGLASINTLTVISATRYIKGCHPNRAYCIRTSTIHVSLMCIWAGAFFWAMVPLIGWGSYKDHGYGTCEIDWNKANYSTIYKSYIISILFSCFLVPVLIMLFSYVSIITMVKTSNTMTADGFITEHIRKVERDVTRVSIVICTAFIMAWTPYATVSLWSAWGYHVPNITSILTRMFAKSASFYNPLIYFGMSAKFRRDVRALLPCTRENKDVVRLRSFNNLWPKDGAANAIPTATAGQFYYHQGETKYTVGQLLDIELPTRFLDPQHTPPPVSREINCVLPPATFETAEYEIDRL</sequence>
<dbReference type="EMBL" id="JADWDJ010000018">
    <property type="protein sequence ID" value="KAG5266856.1"/>
    <property type="molecule type" value="Genomic_DNA"/>
</dbReference>
<dbReference type="GO" id="GO:0004930">
    <property type="term" value="F:G protein-coupled receptor activity"/>
    <property type="evidence" value="ECO:0007669"/>
    <property type="project" value="UniProtKB-KW"/>
</dbReference>
<proteinExistence type="predicted"/>
<evidence type="ECO:0000256" key="3">
    <source>
        <dbReference type="ARBA" id="ARBA00022989"/>
    </source>
</evidence>
<dbReference type="SUPFAM" id="SSF81321">
    <property type="entry name" value="Family A G protein-coupled receptor-like"/>
    <property type="match status" value="1"/>
</dbReference>
<dbReference type="PRINTS" id="PR00237">
    <property type="entry name" value="GPCRRHODOPSN"/>
</dbReference>
<evidence type="ECO:0000256" key="4">
    <source>
        <dbReference type="ARBA" id="ARBA00023040"/>
    </source>
</evidence>
<dbReference type="InterPro" id="IPR050125">
    <property type="entry name" value="GPCR_opsins"/>
</dbReference>
<organism evidence="10 11">
    <name type="scientific">Alosa alosa</name>
    <name type="common">allis shad</name>
    <dbReference type="NCBI Taxonomy" id="278164"/>
    <lineage>
        <taxon>Eukaryota</taxon>
        <taxon>Metazoa</taxon>
        <taxon>Chordata</taxon>
        <taxon>Craniata</taxon>
        <taxon>Vertebrata</taxon>
        <taxon>Euteleostomi</taxon>
        <taxon>Actinopterygii</taxon>
        <taxon>Neopterygii</taxon>
        <taxon>Teleostei</taxon>
        <taxon>Clupei</taxon>
        <taxon>Clupeiformes</taxon>
        <taxon>Clupeoidei</taxon>
        <taxon>Clupeidae</taxon>
        <taxon>Alosa</taxon>
    </lineage>
</organism>
<dbReference type="PROSITE" id="PS50262">
    <property type="entry name" value="G_PROTEIN_RECEP_F1_2"/>
    <property type="match status" value="1"/>
</dbReference>
<keyword evidence="5 8" id="KW-0472">Membrane</keyword>
<keyword evidence="4" id="KW-0297">G-protein coupled receptor</keyword>
<evidence type="ECO:0000313" key="11">
    <source>
        <dbReference type="Proteomes" id="UP000823561"/>
    </source>
</evidence>
<dbReference type="Proteomes" id="UP000823561">
    <property type="component" value="Chromosome 18"/>
</dbReference>
<evidence type="ECO:0000256" key="2">
    <source>
        <dbReference type="ARBA" id="ARBA00022692"/>
    </source>
</evidence>
<keyword evidence="3 8" id="KW-1133">Transmembrane helix</keyword>
<evidence type="ECO:0000256" key="1">
    <source>
        <dbReference type="ARBA" id="ARBA00004141"/>
    </source>
</evidence>
<feature type="domain" description="G-protein coupled receptors family 1 profile" evidence="9">
    <location>
        <begin position="63"/>
        <end position="320"/>
    </location>
</feature>
<feature type="transmembrane region" description="Helical" evidence="8">
    <location>
        <begin position="303"/>
        <end position="323"/>
    </location>
</feature>
<protein>
    <recommendedName>
        <fullName evidence="9">G-protein coupled receptors family 1 profile domain-containing protein</fullName>
    </recommendedName>
</protein>
<comment type="subcellular location">
    <subcellularLocation>
        <location evidence="1">Membrane</location>
        <topology evidence="1">Multi-pass membrane protein</topology>
    </subcellularLocation>
</comment>
<dbReference type="CDD" id="cd15074">
    <property type="entry name" value="7tmA_Opsin5_neuropsin"/>
    <property type="match status" value="1"/>
</dbReference>
<feature type="transmembrane region" description="Helical" evidence="8">
    <location>
        <begin position="216"/>
        <end position="239"/>
    </location>
</feature>
<feature type="transmembrane region" description="Helical" evidence="8">
    <location>
        <begin position="120"/>
        <end position="145"/>
    </location>
</feature>
<dbReference type="Gene3D" id="1.20.1070.10">
    <property type="entry name" value="Rhodopsin 7-helix transmembrane proteins"/>
    <property type="match status" value="1"/>
</dbReference>
<gene>
    <name evidence="10" type="ORF">AALO_G00237010</name>
</gene>
<feature type="transmembrane region" description="Helical" evidence="8">
    <location>
        <begin position="47"/>
        <end position="71"/>
    </location>
</feature>
<keyword evidence="7" id="KW-0807">Transducer</keyword>
<dbReference type="PANTHER" id="PTHR24240">
    <property type="entry name" value="OPSIN"/>
    <property type="match status" value="1"/>
</dbReference>
<comment type="caution">
    <text evidence="10">The sequence shown here is derived from an EMBL/GenBank/DDBJ whole genome shotgun (WGS) entry which is preliminary data.</text>
</comment>
<dbReference type="Pfam" id="PF00001">
    <property type="entry name" value="7tm_1"/>
    <property type="match status" value="1"/>
</dbReference>
<evidence type="ECO:0000256" key="6">
    <source>
        <dbReference type="ARBA" id="ARBA00023170"/>
    </source>
</evidence>
<keyword evidence="11" id="KW-1185">Reference proteome</keyword>
<dbReference type="InterPro" id="IPR017452">
    <property type="entry name" value="GPCR_Rhodpsn_7TM"/>
</dbReference>
<evidence type="ECO:0000313" key="10">
    <source>
        <dbReference type="EMBL" id="KAG5266856.1"/>
    </source>
</evidence>
<evidence type="ECO:0000256" key="5">
    <source>
        <dbReference type="ARBA" id="ARBA00023136"/>
    </source>
</evidence>
<feature type="transmembrane region" description="Helical" evidence="8">
    <location>
        <begin position="166"/>
        <end position="187"/>
    </location>
</feature>
<evidence type="ECO:0000256" key="7">
    <source>
        <dbReference type="ARBA" id="ARBA00023224"/>
    </source>
</evidence>
<reference evidence="10" key="1">
    <citation type="submission" date="2020-10" db="EMBL/GenBank/DDBJ databases">
        <title>Chromosome-scale genome assembly of the Allis shad, Alosa alosa.</title>
        <authorList>
            <person name="Margot Z."/>
            <person name="Christophe K."/>
            <person name="Cabau C."/>
            <person name="Louis A."/>
            <person name="Berthelot C."/>
            <person name="Parey E."/>
            <person name="Roest Crollius H."/>
            <person name="Montfort J."/>
            <person name="Robinson-Rechavi M."/>
            <person name="Bucao C."/>
            <person name="Bouchez O."/>
            <person name="Gislard M."/>
            <person name="Lluch J."/>
            <person name="Milhes M."/>
            <person name="Lampietro C."/>
            <person name="Lopez Roques C."/>
            <person name="Donnadieu C."/>
            <person name="Braasch I."/>
            <person name="Desvignes T."/>
            <person name="Postlethwait J."/>
            <person name="Bobe J."/>
            <person name="Guiguen Y."/>
        </authorList>
    </citation>
    <scope>NUCLEOTIDE SEQUENCE</scope>
    <source>
        <strain evidence="10">M-15738</strain>
        <tissue evidence="10">Blood</tissue>
    </source>
</reference>
<evidence type="ECO:0000256" key="8">
    <source>
        <dbReference type="SAM" id="Phobius"/>
    </source>
</evidence>
<dbReference type="InterPro" id="IPR000276">
    <property type="entry name" value="GPCR_Rhodpsn"/>
</dbReference>
<name>A0AAV6FZQ1_9TELE</name>